<dbReference type="Gene3D" id="1.25.40.10">
    <property type="entry name" value="Tetratricopeptide repeat domain"/>
    <property type="match status" value="2"/>
</dbReference>
<keyword evidence="5" id="KW-1185">Reference proteome</keyword>
<dbReference type="PROSITE" id="PS50005">
    <property type="entry name" value="TPR"/>
    <property type="match status" value="4"/>
</dbReference>
<evidence type="ECO:0000313" key="4">
    <source>
        <dbReference type="EMBL" id="GCE96582.1"/>
    </source>
</evidence>
<evidence type="ECO:0000313" key="5">
    <source>
        <dbReference type="Proteomes" id="UP000326169"/>
    </source>
</evidence>
<feature type="repeat" description="TPR" evidence="3">
    <location>
        <begin position="71"/>
        <end position="104"/>
    </location>
</feature>
<sequence>MSAGELLRQANQLKRSGKLDEAIALYHQVIDINPHFAWAYHSLGDALVKQEYFDDALNYFHKAVEINPHIASFYYHLSEVLAIQGKFNRAIIYFDKFLKINFKNQPNFSNNGCIEKFLTNQITESSFWSALKYAHLLSHQNHIEPAINVYQKIIQDSPYQYSEVYNKLGELFLKTEDTKKAVSVFETAIFLEPQTARYYINFAEATNLWNPCVRAYRKAIKLNPVEFYDYYNQLEINHTHNIKVKNPIFVVGCGHSGTSVMLALLGSHPCFYPIPYESEIFLKNISKIKEQMRIWDDECLADGKLRWIEKTPPHIFQIGKFMKIRPQSQFIIMLRDGRDVVCSLKHRPDYQRFFERIDRWIYDNLAGLLYWEHPRVRVVKYEDLVSNPEDTLIKICNFLGEKYNDKMLEFHKTEKHWYSEEIVKPEIIDTMTKHKQNRNWQINQALFDGRGRWQQEMTPGEKIIFKKKAQQYLLEWGYVQDDNW</sequence>
<dbReference type="InterPro" id="IPR051685">
    <property type="entry name" value="Ycf3/AcsC/BcsC/TPR_MFPF"/>
</dbReference>
<gene>
    <name evidence="4" type="ORF">NIES46_46540</name>
</gene>
<dbReference type="PANTHER" id="PTHR44943">
    <property type="entry name" value="CELLULOSE SYNTHASE OPERON PROTEIN C"/>
    <property type="match status" value="1"/>
</dbReference>
<dbReference type="SUPFAM" id="SSF48452">
    <property type="entry name" value="TPR-like"/>
    <property type="match status" value="1"/>
</dbReference>
<feature type="repeat" description="TPR" evidence="3">
    <location>
        <begin position="3"/>
        <end position="36"/>
    </location>
</feature>
<dbReference type="Pfam" id="PF13469">
    <property type="entry name" value="Sulfotransfer_3"/>
    <property type="match status" value="1"/>
</dbReference>
<dbReference type="PROSITE" id="PS50293">
    <property type="entry name" value="TPR_REGION"/>
    <property type="match status" value="1"/>
</dbReference>
<organism evidence="4 5">
    <name type="scientific">Limnospira platensis NIES-46</name>
    <dbReference type="NCBI Taxonomy" id="1236695"/>
    <lineage>
        <taxon>Bacteria</taxon>
        <taxon>Bacillati</taxon>
        <taxon>Cyanobacteriota</taxon>
        <taxon>Cyanophyceae</taxon>
        <taxon>Oscillatoriophycideae</taxon>
        <taxon>Oscillatoriales</taxon>
        <taxon>Sirenicapillariaceae</taxon>
        <taxon>Limnospira</taxon>
    </lineage>
</organism>
<dbReference type="SMART" id="SM00028">
    <property type="entry name" value="TPR"/>
    <property type="match status" value="4"/>
</dbReference>
<reference evidence="4 5" key="1">
    <citation type="journal article" date="2019" name="J Genomics">
        <title>The Draft Genome of a Hydrogen-producing Cyanobacterium, Arthrospira platensis NIES-46.</title>
        <authorList>
            <person name="Suzuki S."/>
            <person name="Yamaguchi H."/>
            <person name="Kawachi M."/>
        </authorList>
    </citation>
    <scope>NUCLEOTIDE SEQUENCE [LARGE SCALE GENOMIC DNA]</scope>
    <source>
        <strain evidence="4 5">NIES-46</strain>
    </source>
</reference>
<dbReference type="PANTHER" id="PTHR44943:SF4">
    <property type="entry name" value="TPR REPEAT-CONTAINING PROTEIN MJ0798"/>
    <property type="match status" value="1"/>
</dbReference>
<dbReference type="SUPFAM" id="SSF52540">
    <property type="entry name" value="P-loop containing nucleoside triphosphate hydrolases"/>
    <property type="match status" value="1"/>
</dbReference>
<keyword evidence="2 3" id="KW-0802">TPR repeat</keyword>
<dbReference type="InterPro" id="IPR027417">
    <property type="entry name" value="P-loop_NTPase"/>
</dbReference>
<evidence type="ECO:0000256" key="3">
    <source>
        <dbReference type="PROSITE-ProRule" id="PRU00339"/>
    </source>
</evidence>
<accession>A0A5M3TCY3</accession>
<name>A0A5M3TCY3_LIMPL</name>
<feature type="repeat" description="TPR" evidence="3">
    <location>
        <begin position="37"/>
        <end position="70"/>
    </location>
</feature>
<dbReference type="EMBL" id="BIMW01000200">
    <property type="protein sequence ID" value="GCE96582.1"/>
    <property type="molecule type" value="Genomic_DNA"/>
</dbReference>
<evidence type="ECO:0000256" key="2">
    <source>
        <dbReference type="ARBA" id="ARBA00022803"/>
    </source>
</evidence>
<dbReference type="Proteomes" id="UP000326169">
    <property type="component" value="Unassembled WGS sequence"/>
</dbReference>
<protein>
    <submittedName>
        <fullName evidence="4">TPR domain protein</fullName>
    </submittedName>
</protein>
<dbReference type="InterPro" id="IPR019734">
    <property type="entry name" value="TPR_rpt"/>
</dbReference>
<comment type="caution">
    <text evidence="4">The sequence shown here is derived from an EMBL/GenBank/DDBJ whole genome shotgun (WGS) entry which is preliminary data.</text>
</comment>
<feature type="repeat" description="TPR" evidence="3">
    <location>
        <begin position="162"/>
        <end position="195"/>
    </location>
</feature>
<dbReference type="InterPro" id="IPR011990">
    <property type="entry name" value="TPR-like_helical_dom_sf"/>
</dbReference>
<dbReference type="Gene3D" id="3.40.50.300">
    <property type="entry name" value="P-loop containing nucleotide triphosphate hydrolases"/>
    <property type="match status" value="1"/>
</dbReference>
<evidence type="ECO:0000256" key="1">
    <source>
        <dbReference type="ARBA" id="ARBA00022737"/>
    </source>
</evidence>
<keyword evidence="1" id="KW-0677">Repeat</keyword>
<dbReference type="Pfam" id="PF13181">
    <property type="entry name" value="TPR_8"/>
    <property type="match status" value="2"/>
</dbReference>
<proteinExistence type="predicted"/>
<dbReference type="Pfam" id="PF13414">
    <property type="entry name" value="TPR_11"/>
    <property type="match status" value="1"/>
</dbReference>